<dbReference type="InterPro" id="IPR002293">
    <property type="entry name" value="AA/rel_permease1"/>
</dbReference>
<organism evidence="8 9">
    <name type="scientific">Coniophora puteana (strain RWD-64-598)</name>
    <name type="common">Brown rot fungus</name>
    <dbReference type="NCBI Taxonomy" id="741705"/>
    <lineage>
        <taxon>Eukaryota</taxon>
        <taxon>Fungi</taxon>
        <taxon>Dikarya</taxon>
        <taxon>Basidiomycota</taxon>
        <taxon>Agaricomycotina</taxon>
        <taxon>Agaricomycetes</taxon>
        <taxon>Agaricomycetidae</taxon>
        <taxon>Boletales</taxon>
        <taxon>Coniophorineae</taxon>
        <taxon>Coniophoraceae</taxon>
        <taxon>Coniophora</taxon>
    </lineage>
</organism>
<dbReference type="OrthoDB" id="3257095at2759"/>
<feature type="transmembrane region" description="Helical" evidence="7">
    <location>
        <begin position="363"/>
        <end position="384"/>
    </location>
</feature>
<keyword evidence="4 7" id="KW-1133">Transmembrane helix</keyword>
<dbReference type="EMBL" id="JH711588">
    <property type="protein sequence ID" value="EIW75529.1"/>
    <property type="molecule type" value="Genomic_DNA"/>
</dbReference>
<evidence type="ECO:0000256" key="2">
    <source>
        <dbReference type="ARBA" id="ARBA00022448"/>
    </source>
</evidence>
<reference evidence="9" key="1">
    <citation type="journal article" date="2012" name="Science">
        <title>The Paleozoic origin of enzymatic lignin decomposition reconstructed from 31 fungal genomes.</title>
        <authorList>
            <person name="Floudas D."/>
            <person name="Binder M."/>
            <person name="Riley R."/>
            <person name="Barry K."/>
            <person name="Blanchette R.A."/>
            <person name="Henrissat B."/>
            <person name="Martinez A.T."/>
            <person name="Otillar R."/>
            <person name="Spatafora J.W."/>
            <person name="Yadav J.S."/>
            <person name="Aerts A."/>
            <person name="Benoit I."/>
            <person name="Boyd A."/>
            <person name="Carlson A."/>
            <person name="Copeland A."/>
            <person name="Coutinho P.M."/>
            <person name="de Vries R.P."/>
            <person name="Ferreira P."/>
            <person name="Findley K."/>
            <person name="Foster B."/>
            <person name="Gaskell J."/>
            <person name="Glotzer D."/>
            <person name="Gorecki P."/>
            <person name="Heitman J."/>
            <person name="Hesse C."/>
            <person name="Hori C."/>
            <person name="Igarashi K."/>
            <person name="Jurgens J.A."/>
            <person name="Kallen N."/>
            <person name="Kersten P."/>
            <person name="Kohler A."/>
            <person name="Kuees U."/>
            <person name="Kumar T.K.A."/>
            <person name="Kuo A."/>
            <person name="LaButti K."/>
            <person name="Larrondo L.F."/>
            <person name="Lindquist E."/>
            <person name="Ling A."/>
            <person name="Lombard V."/>
            <person name="Lucas S."/>
            <person name="Lundell T."/>
            <person name="Martin R."/>
            <person name="McLaughlin D.J."/>
            <person name="Morgenstern I."/>
            <person name="Morin E."/>
            <person name="Murat C."/>
            <person name="Nagy L.G."/>
            <person name="Nolan M."/>
            <person name="Ohm R.A."/>
            <person name="Patyshakuliyeva A."/>
            <person name="Rokas A."/>
            <person name="Ruiz-Duenas F.J."/>
            <person name="Sabat G."/>
            <person name="Salamov A."/>
            <person name="Samejima M."/>
            <person name="Schmutz J."/>
            <person name="Slot J.C."/>
            <person name="St John F."/>
            <person name="Stenlid J."/>
            <person name="Sun H."/>
            <person name="Sun S."/>
            <person name="Syed K."/>
            <person name="Tsang A."/>
            <person name="Wiebenga A."/>
            <person name="Young D."/>
            <person name="Pisabarro A."/>
            <person name="Eastwood D.C."/>
            <person name="Martin F."/>
            <person name="Cullen D."/>
            <person name="Grigoriev I.V."/>
            <person name="Hibbett D.S."/>
        </authorList>
    </citation>
    <scope>NUCLEOTIDE SEQUENCE [LARGE SCALE GENOMIC DNA]</scope>
    <source>
        <strain evidence="9">RWD-64-598 SS2</strain>
    </source>
</reference>
<keyword evidence="5 7" id="KW-0472">Membrane</keyword>
<feature type="transmembrane region" description="Helical" evidence="7">
    <location>
        <begin position="178"/>
        <end position="197"/>
    </location>
</feature>
<feature type="transmembrane region" description="Helical" evidence="7">
    <location>
        <begin position="255"/>
        <end position="279"/>
    </location>
</feature>
<keyword evidence="2" id="KW-0813">Transport</keyword>
<sequence>MQDTDSELLAKLGYKQEFRRVFSPLETFGVAFSVIGLVPSLASVLFYALPNGGPTALVWGWFMAYPFMMCIGLALAELASANPTSGGLYYWTHTLAPPKWRNLLSWIVGYTNTIGFATALASIDWACAVQIGAAASIANDLTWAPTMPQTFGIYVAIIVAHGIVCSLTPELMARLQNLYIALNVLLCLIVIIVLPAVTPGELKNTPEYVFGTFDNVSGWPDGFAFIISLLTPLWTVCGYDSSVHMSEEALNAATAVPWAIVGSITVSCVLGWGVVISLAFCMGTDLAGIISGPLGSPMAQIFYGAFGPKGALALWIVVIIVQLMIGSSLLLVASRQSFAFARDGALPFSRLLYYISPRTKAPVCTVWLVVGFAFLLGLLSFGGADAINAVFSLAVASMYVTYIVPIACRLACADSGRWRPGVFWLGSFGKPIASVALAWMALMIVVFFFPTSPGPDVQGMNYTVLVLGGMMVPVLAWYFFPVYGGVHWFQGPVANVHAHASDDGCEAGSVVAASASEKGSESRSMDVRLSNNVGRSDGMEFA</sequence>
<feature type="region of interest" description="Disordered" evidence="6">
    <location>
        <begin position="516"/>
        <end position="542"/>
    </location>
</feature>
<dbReference type="GO" id="GO:0016020">
    <property type="term" value="C:membrane"/>
    <property type="evidence" value="ECO:0007669"/>
    <property type="project" value="UniProtKB-SubCell"/>
</dbReference>
<proteinExistence type="predicted"/>
<gene>
    <name evidence="8" type="ORF">CONPUDRAFT_65954</name>
</gene>
<evidence type="ECO:0000313" key="8">
    <source>
        <dbReference type="EMBL" id="EIW75529.1"/>
    </source>
</evidence>
<dbReference type="KEGG" id="cput:CONPUDRAFT_65954"/>
<evidence type="ECO:0000256" key="4">
    <source>
        <dbReference type="ARBA" id="ARBA00022989"/>
    </source>
</evidence>
<evidence type="ECO:0000256" key="7">
    <source>
        <dbReference type="SAM" id="Phobius"/>
    </source>
</evidence>
<dbReference type="GeneID" id="19208464"/>
<protein>
    <submittedName>
        <fullName evidence="8">APC amino acid permease</fullName>
    </submittedName>
</protein>
<dbReference type="AlphaFoldDB" id="A0A5M3M8L7"/>
<feature type="transmembrane region" description="Helical" evidence="7">
    <location>
        <begin position="462"/>
        <end position="480"/>
    </location>
</feature>
<comment type="subcellular location">
    <subcellularLocation>
        <location evidence="1">Membrane</location>
        <topology evidence="1">Multi-pass membrane protein</topology>
    </subcellularLocation>
</comment>
<feature type="transmembrane region" description="Helical" evidence="7">
    <location>
        <begin position="390"/>
        <end position="412"/>
    </location>
</feature>
<feature type="transmembrane region" description="Helical" evidence="7">
    <location>
        <begin position="432"/>
        <end position="450"/>
    </location>
</feature>
<dbReference type="Pfam" id="PF13520">
    <property type="entry name" value="AA_permease_2"/>
    <property type="match status" value="1"/>
</dbReference>
<dbReference type="PANTHER" id="PTHR45649:SF6">
    <property type="entry name" value="GABA-SPECIFIC PERMEASE"/>
    <property type="match status" value="1"/>
</dbReference>
<evidence type="ECO:0000256" key="1">
    <source>
        <dbReference type="ARBA" id="ARBA00004141"/>
    </source>
</evidence>
<feature type="transmembrane region" description="Helical" evidence="7">
    <location>
        <begin position="56"/>
        <end position="76"/>
    </location>
</feature>
<accession>A0A5M3M8L7</accession>
<dbReference type="Proteomes" id="UP000053558">
    <property type="component" value="Unassembled WGS sequence"/>
</dbReference>
<evidence type="ECO:0000256" key="3">
    <source>
        <dbReference type="ARBA" id="ARBA00022692"/>
    </source>
</evidence>
<comment type="caution">
    <text evidence="8">The sequence shown here is derived from an EMBL/GenBank/DDBJ whole genome shotgun (WGS) entry which is preliminary data.</text>
</comment>
<dbReference type="GO" id="GO:0022857">
    <property type="term" value="F:transmembrane transporter activity"/>
    <property type="evidence" value="ECO:0007669"/>
    <property type="project" value="InterPro"/>
</dbReference>
<evidence type="ECO:0000313" key="9">
    <source>
        <dbReference type="Proteomes" id="UP000053558"/>
    </source>
</evidence>
<evidence type="ECO:0000256" key="6">
    <source>
        <dbReference type="SAM" id="MobiDB-lite"/>
    </source>
</evidence>
<dbReference type="Gene3D" id="1.20.1740.10">
    <property type="entry name" value="Amino acid/polyamine transporter I"/>
    <property type="match status" value="1"/>
</dbReference>
<evidence type="ECO:0000256" key="5">
    <source>
        <dbReference type="ARBA" id="ARBA00023136"/>
    </source>
</evidence>
<dbReference type="RefSeq" id="XP_007774121.1">
    <property type="nucleotide sequence ID" value="XM_007775931.1"/>
</dbReference>
<feature type="transmembrane region" description="Helical" evidence="7">
    <location>
        <begin position="312"/>
        <end position="333"/>
    </location>
</feature>
<feature type="transmembrane region" description="Helical" evidence="7">
    <location>
        <begin position="28"/>
        <end position="49"/>
    </location>
</feature>
<feature type="transmembrane region" description="Helical" evidence="7">
    <location>
        <begin position="151"/>
        <end position="171"/>
    </location>
</feature>
<keyword evidence="3 7" id="KW-0812">Transmembrane</keyword>
<dbReference type="PANTHER" id="PTHR45649">
    <property type="entry name" value="AMINO-ACID PERMEASE BAT1"/>
    <property type="match status" value="1"/>
</dbReference>
<keyword evidence="9" id="KW-1185">Reference proteome</keyword>
<dbReference type="PIRSF" id="PIRSF006060">
    <property type="entry name" value="AA_transporter"/>
    <property type="match status" value="1"/>
</dbReference>
<name>A0A5M3M8L7_CONPW</name>